<dbReference type="AlphaFoldDB" id="A0A261V0G8"/>
<comment type="caution">
    <text evidence="1">The sequence shown here is derived from an EMBL/GenBank/DDBJ whole genome shotgun (WGS) entry which is preliminary data.</text>
</comment>
<name>A0A261V0G8_9BORD</name>
<protein>
    <recommendedName>
        <fullName evidence="3">DUF1640 domain-containing protein</fullName>
    </recommendedName>
</protein>
<evidence type="ECO:0000313" key="2">
    <source>
        <dbReference type="Proteomes" id="UP000216885"/>
    </source>
</evidence>
<gene>
    <name evidence="1" type="ORF">CAL20_00970</name>
</gene>
<sequence>MNAMVFDTHNFVKRLTAEGMPIGQAEVLADEQARLIDTRLITQADLAQIVTKEDLSSNVTGIKIELAALKADVTFLKWASGLVLAGISSLILKTFF</sequence>
<keyword evidence="2" id="KW-1185">Reference proteome</keyword>
<dbReference type="EMBL" id="NEVQ01000001">
    <property type="protein sequence ID" value="OZI67648.1"/>
    <property type="molecule type" value="Genomic_DNA"/>
</dbReference>
<reference evidence="1 2" key="1">
    <citation type="submission" date="2017-05" db="EMBL/GenBank/DDBJ databases">
        <title>Complete and WGS of Bordetella genogroups.</title>
        <authorList>
            <person name="Spilker T."/>
            <person name="LiPuma J."/>
        </authorList>
    </citation>
    <scope>NUCLEOTIDE SEQUENCE [LARGE SCALE GENOMIC DNA]</scope>
    <source>
        <strain evidence="1 2">AU9919</strain>
    </source>
</reference>
<organism evidence="1 2">
    <name type="scientific">Bordetella genomosp. 4</name>
    <dbReference type="NCBI Taxonomy" id="463044"/>
    <lineage>
        <taxon>Bacteria</taxon>
        <taxon>Pseudomonadati</taxon>
        <taxon>Pseudomonadota</taxon>
        <taxon>Betaproteobacteria</taxon>
        <taxon>Burkholderiales</taxon>
        <taxon>Alcaligenaceae</taxon>
        <taxon>Bordetella</taxon>
    </lineage>
</organism>
<dbReference type="Proteomes" id="UP000216885">
    <property type="component" value="Unassembled WGS sequence"/>
</dbReference>
<accession>A0A261V0G8</accession>
<evidence type="ECO:0008006" key="3">
    <source>
        <dbReference type="Google" id="ProtNLM"/>
    </source>
</evidence>
<evidence type="ECO:0000313" key="1">
    <source>
        <dbReference type="EMBL" id="OZI67648.1"/>
    </source>
</evidence>
<dbReference type="RefSeq" id="WP_094824039.1">
    <property type="nucleotide sequence ID" value="NZ_NEVO01000019.1"/>
</dbReference>
<proteinExistence type="predicted"/>
<dbReference type="OrthoDB" id="9133087at2"/>
<dbReference type="Gene3D" id="1.20.5.340">
    <property type="match status" value="1"/>
</dbReference>